<accession>A0ABP8C1S2</accession>
<protein>
    <submittedName>
        <fullName evidence="2">Polysaccharide pyruvyl transferase family protein</fullName>
    </submittedName>
</protein>
<sequence>MKIGILTLPLHKNYGGLLQAYALQKHLKDLGHDAHLIDIKHKQSEQSLSLKIKIYIYNLINGKSHLKKYQPKVEAPVHDFNNRYIQPKTKIINTPEKLEELNNMGFNAIIVGSDQVWRLEYSSDLKYNYFLDFITNTSIKKISYAASYGKAIWEDHSIINEVKSLLKKFNSISVREDSAQDLTKNLFEVDAEHVLDPTMLISKAQYIELIEQENTPDSKGTLLEYFLDENDLKLSVSSQIAKLYKLKPFTVNGKNISKMPISKLKTYKYPSVFEWIKGFHDAKYVVTDSFHGTVFCIIFNKQFISIGNKSRGVTRFSSLLKKFNLENRLVLSAEDVNSNLLNTKINYDEVNKILEEQKKLSTSFLVKSLNV</sequence>
<evidence type="ECO:0000313" key="2">
    <source>
        <dbReference type="EMBL" id="GAA4231985.1"/>
    </source>
</evidence>
<name>A0ABP8C1S2_9FLAO</name>
<comment type="caution">
    <text evidence="2">The sequence shown here is derived from an EMBL/GenBank/DDBJ whole genome shotgun (WGS) entry which is preliminary data.</text>
</comment>
<gene>
    <name evidence="2" type="ORF">GCM10022291_05670</name>
</gene>
<dbReference type="RefSeq" id="WP_344786555.1">
    <property type="nucleotide sequence ID" value="NZ_BAABCA010000001.1"/>
</dbReference>
<feature type="domain" description="Polysaccharide pyruvyl transferase" evidence="1">
    <location>
        <begin position="13"/>
        <end position="310"/>
    </location>
</feature>
<proteinExistence type="predicted"/>
<organism evidence="2 3">
    <name type="scientific">Postechiella marina</name>
    <dbReference type="NCBI Taxonomy" id="943941"/>
    <lineage>
        <taxon>Bacteria</taxon>
        <taxon>Pseudomonadati</taxon>
        <taxon>Bacteroidota</taxon>
        <taxon>Flavobacteriia</taxon>
        <taxon>Flavobacteriales</taxon>
        <taxon>Flavobacteriaceae</taxon>
        <taxon>Postechiella</taxon>
    </lineage>
</organism>
<reference evidence="3" key="1">
    <citation type="journal article" date="2019" name="Int. J. Syst. Evol. Microbiol.">
        <title>The Global Catalogue of Microorganisms (GCM) 10K type strain sequencing project: providing services to taxonomists for standard genome sequencing and annotation.</title>
        <authorList>
            <consortium name="The Broad Institute Genomics Platform"/>
            <consortium name="The Broad Institute Genome Sequencing Center for Infectious Disease"/>
            <person name="Wu L."/>
            <person name="Ma J."/>
        </authorList>
    </citation>
    <scope>NUCLEOTIDE SEQUENCE [LARGE SCALE GENOMIC DNA]</scope>
    <source>
        <strain evidence="3">JCM 17630</strain>
    </source>
</reference>
<evidence type="ECO:0000259" key="1">
    <source>
        <dbReference type="Pfam" id="PF04230"/>
    </source>
</evidence>
<dbReference type="Proteomes" id="UP001501496">
    <property type="component" value="Unassembled WGS sequence"/>
</dbReference>
<dbReference type="GO" id="GO:0016740">
    <property type="term" value="F:transferase activity"/>
    <property type="evidence" value="ECO:0007669"/>
    <property type="project" value="UniProtKB-KW"/>
</dbReference>
<dbReference type="Pfam" id="PF04230">
    <property type="entry name" value="PS_pyruv_trans"/>
    <property type="match status" value="1"/>
</dbReference>
<keyword evidence="3" id="KW-1185">Reference proteome</keyword>
<dbReference type="EMBL" id="BAABCA010000001">
    <property type="protein sequence ID" value="GAA4231985.1"/>
    <property type="molecule type" value="Genomic_DNA"/>
</dbReference>
<evidence type="ECO:0000313" key="3">
    <source>
        <dbReference type="Proteomes" id="UP001501496"/>
    </source>
</evidence>
<dbReference type="InterPro" id="IPR007345">
    <property type="entry name" value="Polysacch_pyruvyl_Trfase"/>
</dbReference>
<keyword evidence="2" id="KW-0808">Transferase</keyword>